<comment type="caution">
    <text evidence="2">The sequence shown here is derived from an EMBL/GenBank/DDBJ whole genome shotgun (WGS) entry which is preliminary data.</text>
</comment>
<organism evidence="2 3">
    <name type="scientific">Didymosphaeria variabile</name>
    <dbReference type="NCBI Taxonomy" id="1932322"/>
    <lineage>
        <taxon>Eukaryota</taxon>
        <taxon>Fungi</taxon>
        <taxon>Dikarya</taxon>
        <taxon>Ascomycota</taxon>
        <taxon>Pezizomycotina</taxon>
        <taxon>Dothideomycetes</taxon>
        <taxon>Pleosporomycetidae</taxon>
        <taxon>Pleosporales</taxon>
        <taxon>Massarineae</taxon>
        <taxon>Didymosphaeriaceae</taxon>
        <taxon>Didymosphaeria</taxon>
    </lineage>
</organism>
<gene>
    <name evidence="2" type="ORF">N0V89_007019</name>
</gene>
<feature type="region of interest" description="Disordered" evidence="1">
    <location>
        <begin position="114"/>
        <end position="262"/>
    </location>
</feature>
<feature type="compositionally biased region" description="Polar residues" evidence="1">
    <location>
        <begin position="189"/>
        <end position="198"/>
    </location>
</feature>
<feature type="region of interest" description="Disordered" evidence="1">
    <location>
        <begin position="47"/>
        <end position="92"/>
    </location>
</feature>
<dbReference type="AlphaFoldDB" id="A0A9W8XJB3"/>
<reference evidence="2" key="1">
    <citation type="submission" date="2022-10" db="EMBL/GenBank/DDBJ databases">
        <title>Tapping the CABI collections for fungal endophytes: first genome assemblies for Collariella, Neodidymelliopsis, Ascochyta clinopodiicola, Didymella pomorum, Didymosphaeria variabile, Neocosmospora piperis and Neocucurbitaria cava.</title>
        <authorList>
            <person name="Hill R."/>
        </authorList>
    </citation>
    <scope>NUCLEOTIDE SEQUENCE</scope>
    <source>
        <strain evidence="2">IMI 356815</strain>
    </source>
</reference>
<evidence type="ECO:0000313" key="3">
    <source>
        <dbReference type="Proteomes" id="UP001140513"/>
    </source>
</evidence>
<feature type="region of interest" description="Disordered" evidence="1">
    <location>
        <begin position="507"/>
        <end position="571"/>
    </location>
</feature>
<feature type="compositionally biased region" description="Basic and acidic residues" evidence="1">
    <location>
        <begin position="47"/>
        <end position="72"/>
    </location>
</feature>
<dbReference type="EMBL" id="JAPEUX010000005">
    <property type="protein sequence ID" value="KAJ4351676.1"/>
    <property type="molecule type" value="Genomic_DNA"/>
</dbReference>
<evidence type="ECO:0000256" key="1">
    <source>
        <dbReference type="SAM" id="MobiDB-lite"/>
    </source>
</evidence>
<protein>
    <submittedName>
        <fullName evidence="2">Uncharacterized protein</fullName>
    </submittedName>
</protein>
<feature type="compositionally biased region" description="Acidic residues" evidence="1">
    <location>
        <begin position="145"/>
        <end position="166"/>
    </location>
</feature>
<feature type="compositionally biased region" description="Acidic residues" evidence="1">
    <location>
        <begin position="223"/>
        <end position="233"/>
    </location>
</feature>
<dbReference type="GeneID" id="80910549"/>
<evidence type="ECO:0000313" key="2">
    <source>
        <dbReference type="EMBL" id="KAJ4351676.1"/>
    </source>
</evidence>
<dbReference type="OrthoDB" id="3945172at2759"/>
<dbReference type="RefSeq" id="XP_056070032.1">
    <property type="nucleotide sequence ID" value="XM_056215785.1"/>
</dbReference>
<accession>A0A9W8XJB3</accession>
<name>A0A9W8XJB3_9PLEO</name>
<keyword evidence="3" id="KW-1185">Reference proteome</keyword>
<feature type="compositionally biased region" description="Polar residues" evidence="1">
    <location>
        <begin position="533"/>
        <end position="567"/>
    </location>
</feature>
<feature type="compositionally biased region" description="Basic residues" evidence="1">
    <location>
        <begin position="202"/>
        <end position="211"/>
    </location>
</feature>
<sequence>MSSPSEFLTFYRRAVTSAPRILRAVEPTFRPTLRSFAVSTGCRKELSTNDKTKTDKYPDDEHSINKAKKGDEYDVQTSNLKDGIEEAKRRDLEWGDKVTELKRELYKFKRTVREMEEKKNKQSNNSAEGGDRTKRKAADKRASAGDDDYVDMGDSSDVEEEYDENLVDPTETQDYLHSPTPGQDDASEDNGSNVQENEFSLHRHHSRRRSISRTQSSQPIVIGDEEFENEEDKCESTRSQQKVIAVDDASEDEEDQDPGSLYHVPLELSPAPADEPIDHGDGILAGEEDGHVVAEEKAGSAHENYADKDKNIDTTVTMHGTCEVNWAELTAEKTEKIIKLNTDMTLLTARHKINLGKLEEEHRAEVKKLKDEYKSLEKIAFPELDIDPRDDAAVDAALGNMENNTAGDGSKTTEELAVGSEAMVSIDEIDGKGGFVYKTDQTSGGQHKVVQINASRTRRGLNAIKSGAVDKGDGSAIQEPALHHVLDGGHITTPASVVKEFETLKTSSCGASADTPKANKKGKDRAPEVQHLPPNQTTGLEAESQQFVSQNNSVRQTRAASRNSSVAEVQGPTIPARSVKVDSFNIPAKSASTASTQMRNDHAQLRDRKSIRPELSREQQLNILNICTHHQQGNCCRALHLPQGEIDQLLVPYVAPKPLKMVLGRDIEAKLKEEGICHVYHLGFCCKRAYVSKEEADKQIINERNVILRHSRVAQRERSAAS</sequence>
<feature type="compositionally biased region" description="Acidic residues" evidence="1">
    <location>
        <begin position="248"/>
        <end position="257"/>
    </location>
</feature>
<feature type="compositionally biased region" description="Basic and acidic residues" evidence="1">
    <location>
        <begin position="82"/>
        <end position="92"/>
    </location>
</feature>
<proteinExistence type="predicted"/>
<dbReference type="Proteomes" id="UP001140513">
    <property type="component" value="Unassembled WGS sequence"/>
</dbReference>